<name>A0A1V1NTM3_9BACT</name>
<organism evidence="3 4">
    <name type="scientific">Candidatus Magnetoglobus multicellularis str. Araruama</name>
    <dbReference type="NCBI Taxonomy" id="890399"/>
    <lineage>
        <taxon>Bacteria</taxon>
        <taxon>Pseudomonadati</taxon>
        <taxon>Thermodesulfobacteriota</taxon>
        <taxon>Desulfobacteria</taxon>
        <taxon>Desulfobacterales</taxon>
        <taxon>Desulfobacteraceae</taxon>
        <taxon>Candidatus Magnetoglobus</taxon>
    </lineage>
</organism>
<dbReference type="InterPro" id="IPR049490">
    <property type="entry name" value="C883_1060-like_KR_N"/>
</dbReference>
<proteinExistence type="predicted"/>
<dbReference type="InterPro" id="IPR036291">
    <property type="entry name" value="NAD(P)-bd_dom_sf"/>
</dbReference>
<dbReference type="Gene3D" id="3.30.70.3290">
    <property type="match status" value="1"/>
</dbReference>
<feature type="domain" description="C883-1060-like ketoreductase" evidence="2">
    <location>
        <begin position="150"/>
        <end position="307"/>
    </location>
</feature>
<dbReference type="InterPro" id="IPR013968">
    <property type="entry name" value="PKS_KR"/>
</dbReference>
<evidence type="ECO:0000313" key="3">
    <source>
        <dbReference type="EMBL" id="ETR65925.1"/>
    </source>
</evidence>
<sequence length="375" mass="43224">MDERLAVVVSKIDELPEIFRQYQQNSPNETIAFTGNAKNKSSSELIIDEEEGKQFIDNLIQKRKLNKIGMFWVSGIEIDWQLLYDTPPKRIALPTYPFEKKRYWIQKDQTRPASKSVQAFPIDEPPQLLYLETKWIEKPIEPGKNPIDNQILVFCNHSDRFDKMRSNVVTVHSGENFEQLSETKYCICPDNASDYPKLIENLDHIPEFIIHLWSDHPFEPDNKIVRNDISKSLISLFYLTQALLNKKRSNNIRIIYAYPSNQPLYEAISGFARTLSQENSDIQLKTVGFKNPYEMTAHILSECFVNDGLEIQYDDKIRQVKQLQPFEPSSISELSLKENGVYLITGGSGKLGQTIAKYIAEKVQSTIVLCGRKNP</sequence>
<protein>
    <submittedName>
        <fullName evidence="3">Uncharacterized protein</fullName>
    </submittedName>
</protein>
<dbReference type="Gene3D" id="3.40.50.720">
    <property type="entry name" value="NAD(P)-binding Rossmann-like Domain"/>
    <property type="match status" value="1"/>
</dbReference>
<dbReference type="Pfam" id="PF08659">
    <property type="entry name" value="KR"/>
    <property type="match status" value="1"/>
</dbReference>
<reference evidence="4" key="1">
    <citation type="submission" date="2012-11" db="EMBL/GenBank/DDBJ databases">
        <authorList>
            <person name="Lucero-Rivera Y.E."/>
            <person name="Tovar-Ramirez D."/>
        </authorList>
    </citation>
    <scope>NUCLEOTIDE SEQUENCE [LARGE SCALE GENOMIC DNA]</scope>
    <source>
        <strain evidence="4">Araruama</strain>
    </source>
</reference>
<evidence type="ECO:0000259" key="1">
    <source>
        <dbReference type="Pfam" id="PF08659"/>
    </source>
</evidence>
<evidence type="ECO:0000259" key="2">
    <source>
        <dbReference type="Pfam" id="PF21394"/>
    </source>
</evidence>
<dbReference type="EMBL" id="ATBP01002379">
    <property type="protein sequence ID" value="ETR65925.1"/>
    <property type="molecule type" value="Genomic_DNA"/>
</dbReference>
<comment type="caution">
    <text evidence="3">The sequence shown here is derived from an EMBL/GenBank/DDBJ whole genome shotgun (WGS) entry which is preliminary data.</text>
</comment>
<gene>
    <name evidence="3" type="ORF">OMM_05868</name>
</gene>
<evidence type="ECO:0000313" key="4">
    <source>
        <dbReference type="Proteomes" id="UP000189670"/>
    </source>
</evidence>
<dbReference type="Proteomes" id="UP000189670">
    <property type="component" value="Unassembled WGS sequence"/>
</dbReference>
<dbReference type="AlphaFoldDB" id="A0A1V1NTM3"/>
<accession>A0A1V1NTM3</accession>
<dbReference type="SUPFAM" id="SSF51735">
    <property type="entry name" value="NAD(P)-binding Rossmann-fold domains"/>
    <property type="match status" value="1"/>
</dbReference>
<dbReference type="Pfam" id="PF21394">
    <property type="entry name" value="Beta-ketacyl_N"/>
    <property type="match status" value="1"/>
</dbReference>
<feature type="domain" description="Ketoreductase (KR)" evidence="1">
    <location>
        <begin position="340"/>
        <end position="373"/>
    </location>
</feature>